<dbReference type="GO" id="GO:0030488">
    <property type="term" value="P:tRNA methylation"/>
    <property type="evidence" value="ECO:0007669"/>
    <property type="project" value="TreeGrafter"/>
</dbReference>
<reference evidence="2 3" key="1">
    <citation type="submission" date="2017-03" db="EMBL/GenBank/DDBJ databases">
        <title>An alternative strategy for trypanosome survival in the mammalian bloodstream revealed through genome and transcriptome analysis of the ubiquitous bovine parasite Trypanosoma (Megatrypanum) theileri.</title>
        <authorList>
            <person name="Kelly S."/>
            <person name="Ivens A."/>
            <person name="Mott A."/>
            <person name="O'Neill E."/>
            <person name="Emms D."/>
            <person name="Macleod O."/>
            <person name="Voorheis P."/>
            <person name="Matthews J."/>
            <person name="Matthews K."/>
            <person name="Carrington M."/>
        </authorList>
    </citation>
    <scope>NUCLEOTIDE SEQUENCE [LARGE SCALE GENOMIC DNA]</scope>
    <source>
        <strain evidence="2">Edinburgh</strain>
    </source>
</reference>
<comment type="caution">
    <text evidence="2">The sequence shown here is derived from an EMBL/GenBank/DDBJ whole genome shotgun (WGS) entry which is preliminary data.</text>
</comment>
<keyword evidence="3" id="KW-1185">Reference proteome</keyword>
<dbReference type="SUPFAM" id="SSF158997">
    <property type="entry name" value="Trm112p-like"/>
    <property type="match status" value="1"/>
</dbReference>
<dbReference type="RefSeq" id="XP_028878912.1">
    <property type="nucleotide sequence ID" value="XM_029029728.1"/>
</dbReference>
<dbReference type="Proteomes" id="UP000192257">
    <property type="component" value="Unassembled WGS sequence"/>
</dbReference>
<evidence type="ECO:0000256" key="1">
    <source>
        <dbReference type="ARBA" id="ARBA00007980"/>
    </source>
</evidence>
<keyword evidence="2" id="KW-0489">Methyltransferase</keyword>
<proteinExistence type="inferred from homology"/>
<dbReference type="PANTHER" id="PTHR12773">
    <property type="entry name" value="UPF0315 PROTEIN-RELATED"/>
    <property type="match status" value="1"/>
</dbReference>
<accession>A0A1X0NJI9</accession>
<evidence type="ECO:0000313" key="3">
    <source>
        <dbReference type="Proteomes" id="UP000192257"/>
    </source>
</evidence>
<dbReference type="GO" id="GO:0070476">
    <property type="term" value="P:rRNA (guanine-N7)-methylation"/>
    <property type="evidence" value="ECO:0007669"/>
    <property type="project" value="TreeGrafter"/>
</dbReference>
<dbReference type="InterPro" id="IPR005651">
    <property type="entry name" value="Trm112-like"/>
</dbReference>
<dbReference type="STRING" id="67003.A0A1X0NJI9"/>
<dbReference type="Pfam" id="PF03966">
    <property type="entry name" value="Trm112p"/>
    <property type="match status" value="1"/>
</dbReference>
<dbReference type="InterPro" id="IPR039127">
    <property type="entry name" value="Trm112"/>
</dbReference>
<evidence type="ECO:0000313" key="2">
    <source>
        <dbReference type="EMBL" id="ORC84846.1"/>
    </source>
</evidence>
<gene>
    <name evidence="2" type="ORF">TM35_000401130</name>
</gene>
<protein>
    <submittedName>
        <fullName evidence="2">Multifunctional methyltransferase subunit TRM112</fullName>
    </submittedName>
</protein>
<keyword evidence="2" id="KW-0808">Transferase</keyword>
<dbReference type="GO" id="GO:0008168">
    <property type="term" value="F:methyltransferase activity"/>
    <property type="evidence" value="ECO:0007669"/>
    <property type="project" value="UniProtKB-KW"/>
</dbReference>
<name>A0A1X0NJI9_9TRYP</name>
<dbReference type="EMBL" id="NBCO01000040">
    <property type="protein sequence ID" value="ORC84846.1"/>
    <property type="molecule type" value="Genomic_DNA"/>
</dbReference>
<dbReference type="AlphaFoldDB" id="A0A1X0NJI9"/>
<dbReference type="Gene3D" id="2.20.25.10">
    <property type="match status" value="1"/>
</dbReference>
<dbReference type="PANTHER" id="PTHR12773:SF0">
    <property type="entry name" value="MULTIFUNCTIONAL METHYLTRANSFERASE SUBUNIT TRM112-LIKE PROTEIN"/>
    <property type="match status" value="1"/>
</dbReference>
<dbReference type="GeneID" id="39989508"/>
<dbReference type="GO" id="GO:0046982">
    <property type="term" value="F:protein heterodimerization activity"/>
    <property type="evidence" value="ECO:0007669"/>
    <property type="project" value="InterPro"/>
</dbReference>
<comment type="similarity">
    <text evidence="1">Belongs to the TRM112 family.</text>
</comment>
<sequence>MRLVTHNFLCCLECQGFPLELHDVQMEILPCEFDSTFVRLMLARMDYTFLLEAFNALKTQQEQLLETANPLPERLEDVDLSDDSEDLKAIHYVIQEVAVRQGRLVCSQCKREYPIRDFIPDMVLDGK</sequence>
<organism evidence="2 3">
    <name type="scientific">Trypanosoma theileri</name>
    <dbReference type="NCBI Taxonomy" id="67003"/>
    <lineage>
        <taxon>Eukaryota</taxon>
        <taxon>Discoba</taxon>
        <taxon>Euglenozoa</taxon>
        <taxon>Kinetoplastea</taxon>
        <taxon>Metakinetoplastina</taxon>
        <taxon>Trypanosomatida</taxon>
        <taxon>Trypanosomatidae</taxon>
        <taxon>Trypanosoma</taxon>
    </lineage>
</organism>
<dbReference type="OrthoDB" id="2187549at2759"/>
<dbReference type="VEuPathDB" id="TriTrypDB:TM35_000401130"/>